<feature type="compositionally biased region" description="Basic and acidic residues" evidence="1">
    <location>
        <begin position="1"/>
        <end position="29"/>
    </location>
</feature>
<dbReference type="eggNOG" id="ENOG502RY78">
    <property type="taxonomic scope" value="Eukaryota"/>
</dbReference>
<organism evidence="2 3">
    <name type="scientific">Erythranthe guttata</name>
    <name type="common">Yellow monkey flower</name>
    <name type="synonym">Mimulus guttatus</name>
    <dbReference type="NCBI Taxonomy" id="4155"/>
    <lineage>
        <taxon>Eukaryota</taxon>
        <taxon>Viridiplantae</taxon>
        <taxon>Streptophyta</taxon>
        <taxon>Embryophyta</taxon>
        <taxon>Tracheophyta</taxon>
        <taxon>Spermatophyta</taxon>
        <taxon>Magnoliopsida</taxon>
        <taxon>eudicotyledons</taxon>
        <taxon>Gunneridae</taxon>
        <taxon>Pentapetalae</taxon>
        <taxon>asterids</taxon>
        <taxon>lamiids</taxon>
        <taxon>Lamiales</taxon>
        <taxon>Phrymaceae</taxon>
        <taxon>Erythranthe</taxon>
    </lineage>
</organism>
<proteinExistence type="predicted"/>
<dbReference type="Proteomes" id="UP000030748">
    <property type="component" value="Unassembled WGS sequence"/>
</dbReference>
<sequence length="153" mass="17229">MKRKRNDETSTAQFKEHGDEIPRFSSDEKKKKKKKKGKKANDLRFGADGEPVVAGSKRKERKKQLLQARKNKHKRAKTDEDLEFHGCEDIKFGDVVMAPPKLTSVPKGLKTTAVASQERLRLQAVDAYRNRKAWSSRPGVKLPPPGPAVTTPI</sequence>
<feature type="region of interest" description="Disordered" evidence="1">
    <location>
        <begin position="1"/>
        <end position="78"/>
    </location>
</feature>
<evidence type="ECO:0000313" key="2">
    <source>
        <dbReference type="EMBL" id="EYU25717.1"/>
    </source>
</evidence>
<dbReference type="PANTHER" id="PTHR37218">
    <property type="entry name" value="COILED-COIL PROTEIN"/>
    <property type="match status" value="1"/>
</dbReference>
<gene>
    <name evidence="2" type="ORF">MIMGU_mgv1a015562mg</name>
</gene>
<accession>A0A022QAK4</accession>
<evidence type="ECO:0000256" key="1">
    <source>
        <dbReference type="SAM" id="MobiDB-lite"/>
    </source>
</evidence>
<feature type="compositionally biased region" description="Basic residues" evidence="1">
    <location>
        <begin position="56"/>
        <end position="76"/>
    </location>
</feature>
<dbReference type="PANTHER" id="PTHR37218:SF2">
    <property type="entry name" value="COILED-COIL PROTEIN"/>
    <property type="match status" value="1"/>
</dbReference>
<protein>
    <submittedName>
        <fullName evidence="2">Uncharacterized protein</fullName>
    </submittedName>
</protein>
<dbReference type="AlphaFoldDB" id="A0A022QAK4"/>
<name>A0A022QAK4_ERYGU</name>
<keyword evidence="3" id="KW-1185">Reference proteome</keyword>
<reference evidence="2 3" key="1">
    <citation type="journal article" date="2013" name="Proc. Natl. Acad. Sci. U.S.A.">
        <title>Fine-scale variation in meiotic recombination in Mimulus inferred from population shotgun sequencing.</title>
        <authorList>
            <person name="Hellsten U."/>
            <person name="Wright K.M."/>
            <person name="Jenkins J."/>
            <person name="Shu S."/>
            <person name="Yuan Y."/>
            <person name="Wessler S.R."/>
            <person name="Schmutz J."/>
            <person name="Willis J.H."/>
            <person name="Rokhsar D.S."/>
        </authorList>
    </citation>
    <scope>NUCLEOTIDE SEQUENCE [LARGE SCALE GENOMIC DNA]</scope>
    <source>
        <strain evidence="3">cv. DUN x IM62</strain>
    </source>
</reference>
<evidence type="ECO:0000313" key="3">
    <source>
        <dbReference type="Proteomes" id="UP000030748"/>
    </source>
</evidence>
<dbReference type="STRING" id="4155.A0A022QAK4"/>
<dbReference type="EMBL" id="KI631877">
    <property type="protein sequence ID" value="EYU25717.1"/>
    <property type="molecule type" value="Genomic_DNA"/>
</dbReference>
<dbReference type="PhylomeDB" id="A0A022QAK4"/>
<feature type="region of interest" description="Disordered" evidence="1">
    <location>
        <begin position="132"/>
        <end position="153"/>
    </location>
</feature>